<dbReference type="OMA" id="MFQQAWI"/>
<dbReference type="SMART" id="SM00054">
    <property type="entry name" value="EFh"/>
    <property type="match status" value="3"/>
</dbReference>
<dbReference type="EMBL" id="CCYD01000553">
    <property type="protein sequence ID" value="CEG41636.1"/>
    <property type="molecule type" value="Genomic_DNA"/>
</dbReference>
<evidence type="ECO:0000256" key="1">
    <source>
        <dbReference type="ARBA" id="ARBA00022737"/>
    </source>
</evidence>
<dbReference type="OrthoDB" id="191686at2759"/>
<dbReference type="PROSITE" id="PS00018">
    <property type="entry name" value="EF_HAND_1"/>
    <property type="match status" value="2"/>
</dbReference>
<dbReference type="InterPro" id="IPR002048">
    <property type="entry name" value="EF_hand_dom"/>
</dbReference>
<dbReference type="STRING" id="4781.A0A0P1AJV1"/>
<keyword evidence="5" id="KW-1185">Reference proteome</keyword>
<evidence type="ECO:0000256" key="2">
    <source>
        <dbReference type="ARBA" id="ARBA00022837"/>
    </source>
</evidence>
<dbReference type="Gene3D" id="1.10.238.10">
    <property type="entry name" value="EF-hand"/>
    <property type="match status" value="1"/>
</dbReference>
<dbReference type="Pfam" id="PF13499">
    <property type="entry name" value="EF-hand_7"/>
    <property type="match status" value="1"/>
</dbReference>
<dbReference type="AlphaFoldDB" id="A0A0P1AJV1"/>
<keyword evidence="1" id="KW-0677">Repeat</keyword>
<accession>A0A0P1AJV1</accession>
<dbReference type="InterPro" id="IPR045198">
    <property type="entry name" value="CNBL1-10"/>
</dbReference>
<dbReference type="GO" id="GO:0019900">
    <property type="term" value="F:kinase binding"/>
    <property type="evidence" value="ECO:0007669"/>
    <property type="project" value="InterPro"/>
</dbReference>
<name>A0A0P1AJV1_PLAHL</name>
<dbReference type="PANTHER" id="PTHR23056:SF110">
    <property type="entry name" value="CALMODULIN"/>
    <property type="match status" value="1"/>
</dbReference>
<dbReference type="Pfam" id="PF13833">
    <property type="entry name" value="EF-hand_8"/>
    <property type="match status" value="1"/>
</dbReference>
<feature type="domain" description="EF-hand" evidence="3">
    <location>
        <begin position="120"/>
        <end position="155"/>
    </location>
</feature>
<dbReference type="PRINTS" id="PR00450">
    <property type="entry name" value="RECOVERIN"/>
</dbReference>
<dbReference type="SUPFAM" id="SSF47473">
    <property type="entry name" value="EF-hand"/>
    <property type="match status" value="1"/>
</dbReference>
<dbReference type="GO" id="GO:0019722">
    <property type="term" value="P:calcium-mediated signaling"/>
    <property type="evidence" value="ECO:0007669"/>
    <property type="project" value="InterPro"/>
</dbReference>
<dbReference type="GeneID" id="36407024"/>
<organism evidence="4 5">
    <name type="scientific">Plasmopara halstedii</name>
    <name type="common">Downy mildew of sunflower</name>
    <dbReference type="NCBI Taxonomy" id="4781"/>
    <lineage>
        <taxon>Eukaryota</taxon>
        <taxon>Sar</taxon>
        <taxon>Stramenopiles</taxon>
        <taxon>Oomycota</taxon>
        <taxon>Peronosporomycetes</taxon>
        <taxon>Peronosporales</taxon>
        <taxon>Peronosporaceae</taxon>
        <taxon>Plasmopara</taxon>
    </lineage>
</organism>
<dbReference type="InterPro" id="IPR018247">
    <property type="entry name" value="EF_Hand_1_Ca_BS"/>
</dbReference>
<evidence type="ECO:0000313" key="5">
    <source>
        <dbReference type="Proteomes" id="UP000054928"/>
    </source>
</evidence>
<evidence type="ECO:0000313" key="4">
    <source>
        <dbReference type="EMBL" id="CEG41636.1"/>
    </source>
</evidence>
<dbReference type="InterPro" id="IPR011992">
    <property type="entry name" value="EF-hand-dom_pair"/>
</dbReference>
<proteinExistence type="predicted"/>
<protein>
    <submittedName>
        <fullName evidence="4">Calcineurin b-like protein</fullName>
    </submittedName>
</protein>
<feature type="domain" description="EF-hand" evidence="3">
    <location>
        <begin position="164"/>
        <end position="199"/>
    </location>
</feature>
<sequence>MGAAASAARDNLSTVAAGTIYNGSPLKCKLSDDEVASFVQSTNFTPDEVVALHVHFDLISSAKRDDGLIDRNDFQTALGFTIKESLYVDRIFQLFDANNDSSISFNEFIQSVSVLSSKSGTAEKIKFSFDILDLDRDGKLSMQELLSMLEACIQENCIDIPAECLKTIVTKTIDDLDQDKDGFISFDEYRIMTETNLQMLNHVTLNVSALIAEYMPALRVAIANQS</sequence>
<keyword evidence="2" id="KW-0106">Calcium</keyword>
<dbReference type="RefSeq" id="XP_024578005.1">
    <property type="nucleotide sequence ID" value="XM_024727427.1"/>
</dbReference>
<dbReference type="PANTHER" id="PTHR23056">
    <property type="entry name" value="CALCINEURIN B"/>
    <property type="match status" value="1"/>
</dbReference>
<evidence type="ECO:0000259" key="3">
    <source>
        <dbReference type="PROSITE" id="PS50222"/>
    </source>
</evidence>
<reference evidence="5" key="1">
    <citation type="submission" date="2014-09" db="EMBL/GenBank/DDBJ databases">
        <authorList>
            <person name="Sharma Rahul"/>
            <person name="Thines Marco"/>
        </authorList>
    </citation>
    <scope>NUCLEOTIDE SEQUENCE [LARGE SCALE GENOMIC DNA]</scope>
</reference>
<feature type="domain" description="EF-hand" evidence="3">
    <location>
        <begin position="83"/>
        <end position="118"/>
    </location>
</feature>
<dbReference type="PROSITE" id="PS50222">
    <property type="entry name" value="EF_HAND_2"/>
    <property type="match status" value="3"/>
</dbReference>
<dbReference type="GO" id="GO:0005509">
    <property type="term" value="F:calcium ion binding"/>
    <property type="evidence" value="ECO:0007669"/>
    <property type="project" value="InterPro"/>
</dbReference>
<dbReference type="Proteomes" id="UP000054928">
    <property type="component" value="Unassembled WGS sequence"/>
</dbReference>